<dbReference type="Pfam" id="PF04229">
    <property type="entry name" value="GrpB"/>
    <property type="match status" value="1"/>
</dbReference>
<reference evidence="1 2" key="2">
    <citation type="submission" date="2016-08" db="EMBL/GenBank/DDBJ databases">
        <title>Pervasive Adenine N6-methylation of Active Genes in Fungi.</title>
        <authorList>
            <consortium name="DOE Joint Genome Institute"/>
            <person name="Mondo S.J."/>
            <person name="Dannebaum R.O."/>
            <person name="Kuo R.C."/>
            <person name="Labutti K."/>
            <person name="Haridas S."/>
            <person name="Kuo A."/>
            <person name="Salamov A."/>
            <person name="Ahrendt S.R."/>
            <person name="Lipzen A."/>
            <person name="Sullivan W."/>
            <person name="Andreopoulos W.B."/>
            <person name="Clum A."/>
            <person name="Lindquist E."/>
            <person name="Daum C."/>
            <person name="Ramamoorthy G.K."/>
            <person name="Gryganskyi A."/>
            <person name="Culley D."/>
            <person name="Magnuson J.K."/>
            <person name="James T.Y."/>
            <person name="O'Malley M.A."/>
            <person name="Stajich J.E."/>
            <person name="Spatafora J.W."/>
            <person name="Visel A."/>
            <person name="Grigoriev I.V."/>
        </authorList>
    </citation>
    <scope>NUCLEOTIDE SEQUENCE [LARGE SCALE GENOMIC DNA]</scope>
    <source>
        <strain evidence="1 2">S4</strain>
    </source>
</reference>
<evidence type="ECO:0000313" key="1">
    <source>
        <dbReference type="EMBL" id="ORX86105.1"/>
    </source>
</evidence>
<dbReference type="InterPro" id="IPR043519">
    <property type="entry name" value="NT_sf"/>
</dbReference>
<protein>
    <submittedName>
        <fullName evidence="1">UPF0157-domain-containing protein</fullName>
    </submittedName>
</protein>
<dbReference type="Gene3D" id="3.30.460.10">
    <property type="entry name" value="Beta Polymerase, domain 2"/>
    <property type="match status" value="1"/>
</dbReference>
<evidence type="ECO:0000313" key="2">
    <source>
        <dbReference type="Proteomes" id="UP000193944"/>
    </source>
</evidence>
<dbReference type="SUPFAM" id="SSF81301">
    <property type="entry name" value="Nucleotidyltransferase"/>
    <property type="match status" value="1"/>
</dbReference>
<dbReference type="PANTHER" id="PTHR34822">
    <property type="entry name" value="GRPB DOMAIN PROTEIN (AFU_ORTHOLOGUE AFUA_1G01530)"/>
    <property type="match status" value="1"/>
</dbReference>
<gene>
    <name evidence="1" type="ORF">BCR32DRAFT_265196</name>
</gene>
<accession>A0A1Y1XK60</accession>
<reference evidence="1 2" key="1">
    <citation type="submission" date="2016-08" db="EMBL/GenBank/DDBJ databases">
        <title>A Parts List for Fungal Cellulosomes Revealed by Comparative Genomics.</title>
        <authorList>
            <consortium name="DOE Joint Genome Institute"/>
            <person name="Haitjema C.H."/>
            <person name="Gilmore S.P."/>
            <person name="Henske J.K."/>
            <person name="Solomon K.V."/>
            <person name="De Groot R."/>
            <person name="Kuo A."/>
            <person name="Mondo S.J."/>
            <person name="Salamov A.A."/>
            <person name="Labutti K."/>
            <person name="Zhao Z."/>
            <person name="Chiniquy J."/>
            <person name="Barry K."/>
            <person name="Brewer H.M."/>
            <person name="Purvine S.O."/>
            <person name="Wright A.T."/>
            <person name="Boxma B."/>
            <person name="Van Alen T."/>
            <person name="Hackstein J.H."/>
            <person name="Baker S.E."/>
            <person name="Grigoriev I.V."/>
            <person name="O'Malley M.A."/>
        </authorList>
    </citation>
    <scope>NUCLEOTIDE SEQUENCE [LARGE SCALE GENOMIC DNA]</scope>
    <source>
        <strain evidence="1 2">S4</strain>
    </source>
</reference>
<dbReference type="AlphaFoldDB" id="A0A1Y1XK60"/>
<dbReference type="EMBL" id="MCFG01000025">
    <property type="protein sequence ID" value="ORX86105.1"/>
    <property type="molecule type" value="Genomic_DNA"/>
</dbReference>
<keyword evidence="2" id="KW-1185">Reference proteome</keyword>
<dbReference type="OrthoDB" id="2160448at2759"/>
<organism evidence="1 2">
    <name type="scientific">Anaeromyces robustus</name>
    <dbReference type="NCBI Taxonomy" id="1754192"/>
    <lineage>
        <taxon>Eukaryota</taxon>
        <taxon>Fungi</taxon>
        <taxon>Fungi incertae sedis</taxon>
        <taxon>Chytridiomycota</taxon>
        <taxon>Chytridiomycota incertae sedis</taxon>
        <taxon>Neocallimastigomycetes</taxon>
        <taxon>Neocallimastigales</taxon>
        <taxon>Neocallimastigaceae</taxon>
        <taxon>Anaeromyces</taxon>
    </lineage>
</organism>
<name>A0A1Y1XK60_9FUNG</name>
<dbReference type="InterPro" id="IPR007344">
    <property type="entry name" value="GrpB/CoaE"/>
</dbReference>
<dbReference type="PANTHER" id="PTHR34822:SF1">
    <property type="entry name" value="GRPB FAMILY PROTEIN"/>
    <property type="match status" value="1"/>
</dbReference>
<sequence>MRTSKIEVVPYDVSWTKNFLEIKNEILKVLDKLVLSIEHVGSTAVCGLWAKPIIDIDVVIKDYSMLSDVVLALNSIGYTYEGNLGIEGREAFTYEGKEHLKKHHLYVCPKDSIELRKHVTFRDYLRTHPEAQLEYSKIKQQGAKLYPYDVDKYIEYKSFFIKKIYQKLGF</sequence>
<dbReference type="Proteomes" id="UP000193944">
    <property type="component" value="Unassembled WGS sequence"/>
</dbReference>
<proteinExistence type="predicted"/>
<comment type="caution">
    <text evidence="1">The sequence shown here is derived from an EMBL/GenBank/DDBJ whole genome shotgun (WGS) entry which is preliminary data.</text>
</comment>